<organism evidence="1 2">
    <name type="scientific">Sorangium cellulosum</name>
    <name type="common">Polyangium cellulosum</name>
    <dbReference type="NCBI Taxonomy" id="56"/>
    <lineage>
        <taxon>Bacteria</taxon>
        <taxon>Pseudomonadati</taxon>
        <taxon>Myxococcota</taxon>
        <taxon>Polyangia</taxon>
        <taxon>Polyangiales</taxon>
        <taxon>Polyangiaceae</taxon>
        <taxon>Sorangium</taxon>
    </lineage>
</organism>
<name>A0A150RAG5_SORCE</name>
<gene>
    <name evidence="1" type="ORF">BE18_27095</name>
</gene>
<evidence type="ECO:0000313" key="1">
    <source>
        <dbReference type="EMBL" id="KYF77131.1"/>
    </source>
</evidence>
<evidence type="ECO:0000313" key="2">
    <source>
        <dbReference type="Proteomes" id="UP000075515"/>
    </source>
</evidence>
<accession>A0A150RAG5</accession>
<comment type="caution">
    <text evidence="1">The sequence shown here is derived from an EMBL/GenBank/DDBJ whole genome shotgun (WGS) entry which is preliminary data.</text>
</comment>
<dbReference type="AlphaFoldDB" id="A0A150RAG5"/>
<sequence>MLSLAEISFGGAVGDVSPALGDVPPCAVAGLPCAGEAGCCVGVLLPPVSPALGGVLPCVVALVFPWGALPGSCDDGFVGGVEPWGMPPPEGED</sequence>
<protein>
    <submittedName>
        <fullName evidence="1">Uncharacterized protein</fullName>
    </submittedName>
</protein>
<proteinExistence type="predicted"/>
<dbReference type="Proteomes" id="UP000075515">
    <property type="component" value="Unassembled WGS sequence"/>
</dbReference>
<dbReference type="EMBL" id="JEMC01003958">
    <property type="protein sequence ID" value="KYF77131.1"/>
    <property type="molecule type" value="Genomic_DNA"/>
</dbReference>
<reference evidence="1 2" key="1">
    <citation type="submission" date="2014-02" db="EMBL/GenBank/DDBJ databases">
        <title>The small core and large imbalanced accessory genome model reveals a collaborative survival strategy of Sorangium cellulosum strains in nature.</title>
        <authorList>
            <person name="Han K."/>
            <person name="Peng R."/>
            <person name="Blom J."/>
            <person name="Li Y.-Z."/>
        </authorList>
    </citation>
    <scope>NUCLEOTIDE SEQUENCE [LARGE SCALE GENOMIC DNA]</scope>
    <source>
        <strain evidence="1 2">So0149</strain>
    </source>
</reference>